<dbReference type="GeneID" id="17308784"/>
<sequence length="845" mass="98908">MSALAELFPLAAMREEAAAVRLQGAYRGRLGRRKLWRKRKLHTHQLETKAAIIIQCAIRVHLAWKRARRQRALGSYLKFISNLRPSLVGMSTESVEAFAAVKMQAAWRRRKACMFSKKMKGARAYYQRLRSKNDGRTFTLEEVNDLAATKMQALWKGNNARRMRAQLAREKEKLRTTLAVIKMQKFARGWLARKHAKQKKDEQKMRRLGNFFKNACFLKCWMTWAKFTDEGIHFKVVVGRTLGRWLNMGLVRCFNAMVEYAKRKTSKRQKVHNAALMMAKREMGPRDRMWEFWADYMDDLRELWGKVKEKCNSFLHLLAGNFVKLAFAEWERLKSENQKAKRRRTHYRQYTTWKAWKQIVAEFQGLKNVHKRLKQRWTEVTMRHYLHELAGNIDELLYNRSLVGDAILVWQNKTVIHAFRALDEHAQEQIHYRKTVERFRMRYQLRGAMPLIRGWQEFVQMKQERKATVRQALLALYRKLVQSLWNLWKNIIRDRKLAEREMAAKGSRTLLRIAKRPMVKCFEGWKKTYEENKRNREIFSHISYRWKNANVVLTFNNWVTLVDMEVEQREEALREAVIQAMQEGNLGTLLMTAKRQKNKYRRATLEEVTRRVLEEEQTQLATVDAHNARALQSQRPEVSKRAKKQSVKKSSQLKPSHPWASSYVPQQENVQLQHQAVRAREGGSKIAQILPPYLKHEELGKLKLRPASSDPPVHKVSYALEEEERGMSRWEDGVEQALAATMPTRFTASRTMSPNELSSFPLLGYEAALPNRSSEAVKVNLDKFESLARRNTRGLFPPIKPELAWPSGDTEDARANNLESTRMSSSFSLPPVTPVAVSMPEMIED</sequence>
<dbReference type="SMART" id="SM00015">
    <property type="entry name" value="IQ"/>
    <property type="match status" value="4"/>
</dbReference>
<feature type="region of interest" description="Disordered" evidence="1">
    <location>
        <begin position="629"/>
        <end position="665"/>
    </location>
</feature>
<dbReference type="PaxDb" id="55529-EKX52331"/>
<reference evidence="4" key="2">
    <citation type="submission" date="2012-11" db="EMBL/GenBank/DDBJ databases">
        <authorList>
            <person name="Kuo A."/>
            <person name="Curtis B.A."/>
            <person name="Tanifuji G."/>
            <person name="Burki F."/>
            <person name="Gruber A."/>
            <person name="Irimia M."/>
            <person name="Maruyama S."/>
            <person name="Arias M.C."/>
            <person name="Ball S.G."/>
            <person name="Gile G.H."/>
            <person name="Hirakawa Y."/>
            <person name="Hopkins J.F."/>
            <person name="Rensing S.A."/>
            <person name="Schmutz J."/>
            <person name="Symeonidi A."/>
            <person name="Elias M."/>
            <person name="Eveleigh R.J."/>
            <person name="Herman E.K."/>
            <person name="Klute M.J."/>
            <person name="Nakayama T."/>
            <person name="Obornik M."/>
            <person name="Reyes-Prieto A."/>
            <person name="Armbrust E.V."/>
            <person name="Aves S.J."/>
            <person name="Beiko R.G."/>
            <person name="Coutinho P."/>
            <person name="Dacks J.B."/>
            <person name="Durnford D.G."/>
            <person name="Fast N.M."/>
            <person name="Green B.R."/>
            <person name="Grisdale C."/>
            <person name="Hempe F."/>
            <person name="Henrissat B."/>
            <person name="Hoppner M.P."/>
            <person name="Ishida K.-I."/>
            <person name="Kim E."/>
            <person name="Koreny L."/>
            <person name="Kroth P.G."/>
            <person name="Liu Y."/>
            <person name="Malik S.-B."/>
            <person name="Maier U.G."/>
            <person name="McRose D."/>
            <person name="Mock T."/>
            <person name="Neilson J.A."/>
            <person name="Onodera N.T."/>
            <person name="Poole A.M."/>
            <person name="Pritham E.J."/>
            <person name="Richards T.A."/>
            <person name="Rocap G."/>
            <person name="Roy S.W."/>
            <person name="Sarai C."/>
            <person name="Schaack S."/>
            <person name="Shirato S."/>
            <person name="Slamovits C.H."/>
            <person name="Spencer D.F."/>
            <person name="Suzuki S."/>
            <person name="Worden A.Z."/>
            <person name="Zauner S."/>
            <person name="Barry K."/>
            <person name="Bell C."/>
            <person name="Bharti A.K."/>
            <person name="Crow J.A."/>
            <person name="Grimwood J."/>
            <person name="Kramer R."/>
            <person name="Lindquist E."/>
            <person name="Lucas S."/>
            <person name="Salamov A."/>
            <person name="McFadden G.I."/>
            <person name="Lane C.E."/>
            <person name="Keeling P.J."/>
            <person name="Gray M.W."/>
            <person name="Grigoriev I.V."/>
            <person name="Archibald J.M."/>
        </authorList>
    </citation>
    <scope>NUCLEOTIDE SEQUENCE</scope>
    <source>
        <strain evidence="4">CCMP2712</strain>
    </source>
</reference>
<reference evidence="3" key="3">
    <citation type="submission" date="2015-06" db="UniProtKB">
        <authorList>
            <consortium name="EnsemblProtists"/>
        </authorList>
    </citation>
    <scope>IDENTIFICATION</scope>
</reference>
<dbReference type="PROSITE" id="PS50096">
    <property type="entry name" value="IQ"/>
    <property type="match status" value="4"/>
</dbReference>
<dbReference type="EMBL" id="JH992973">
    <property type="protein sequence ID" value="EKX52331.1"/>
    <property type="molecule type" value="Genomic_DNA"/>
</dbReference>
<dbReference type="HOGENOM" id="CLU_337231_0_0_1"/>
<dbReference type="Gene3D" id="1.20.5.190">
    <property type="match status" value="1"/>
</dbReference>
<feature type="compositionally biased region" description="Polar residues" evidence="1">
    <location>
        <begin position="817"/>
        <end position="828"/>
    </location>
</feature>
<dbReference type="AlphaFoldDB" id="L1JUV4"/>
<reference evidence="2 4" key="1">
    <citation type="journal article" date="2012" name="Nature">
        <title>Algal genomes reveal evolutionary mosaicism and the fate of nucleomorphs.</title>
        <authorList>
            <consortium name="DOE Joint Genome Institute"/>
            <person name="Curtis B.A."/>
            <person name="Tanifuji G."/>
            <person name="Burki F."/>
            <person name="Gruber A."/>
            <person name="Irimia M."/>
            <person name="Maruyama S."/>
            <person name="Arias M.C."/>
            <person name="Ball S.G."/>
            <person name="Gile G.H."/>
            <person name="Hirakawa Y."/>
            <person name="Hopkins J.F."/>
            <person name="Kuo A."/>
            <person name="Rensing S.A."/>
            <person name="Schmutz J."/>
            <person name="Symeonidi A."/>
            <person name="Elias M."/>
            <person name="Eveleigh R.J."/>
            <person name="Herman E.K."/>
            <person name="Klute M.J."/>
            <person name="Nakayama T."/>
            <person name="Obornik M."/>
            <person name="Reyes-Prieto A."/>
            <person name="Armbrust E.V."/>
            <person name="Aves S.J."/>
            <person name="Beiko R.G."/>
            <person name="Coutinho P."/>
            <person name="Dacks J.B."/>
            <person name="Durnford D.G."/>
            <person name="Fast N.M."/>
            <person name="Green B.R."/>
            <person name="Grisdale C.J."/>
            <person name="Hempel F."/>
            <person name="Henrissat B."/>
            <person name="Hoppner M.P."/>
            <person name="Ishida K."/>
            <person name="Kim E."/>
            <person name="Koreny L."/>
            <person name="Kroth P.G."/>
            <person name="Liu Y."/>
            <person name="Malik S.B."/>
            <person name="Maier U.G."/>
            <person name="McRose D."/>
            <person name="Mock T."/>
            <person name="Neilson J.A."/>
            <person name="Onodera N.T."/>
            <person name="Poole A.M."/>
            <person name="Pritham E.J."/>
            <person name="Richards T.A."/>
            <person name="Rocap G."/>
            <person name="Roy S.W."/>
            <person name="Sarai C."/>
            <person name="Schaack S."/>
            <person name="Shirato S."/>
            <person name="Slamovits C.H."/>
            <person name="Spencer D.F."/>
            <person name="Suzuki S."/>
            <person name="Worden A.Z."/>
            <person name="Zauner S."/>
            <person name="Barry K."/>
            <person name="Bell C."/>
            <person name="Bharti A.K."/>
            <person name="Crow J.A."/>
            <person name="Grimwood J."/>
            <person name="Kramer R."/>
            <person name="Lindquist E."/>
            <person name="Lucas S."/>
            <person name="Salamov A."/>
            <person name="McFadden G.I."/>
            <person name="Lane C.E."/>
            <person name="Keeling P.J."/>
            <person name="Gray M.W."/>
            <person name="Grigoriev I.V."/>
            <person name="Archibald J.M."/>
        </authorList>
    </citation>
    <scope>NUCLEOTIDE SEQUENCE</scope>
    <source>
        <strain evidence="2 4">CCMP2712</strain>
    </source>
</reference>
<name>L1JUV4_GUITC</name>
<protein>
    <recommendedName>
        <fullName evidence="5">Sfi1 spindle body domain-containing protein</fullName>
    </recommendedName>
</protein>
<evidence type="ECO:0000313" key="3">
    <source>
        <dbReference type="EnsemblProtists" id="EKX52331"/>
    </source>
</evidence>
<dbReference type="KEGG" id="gtt:GUITHDRAFT_161370"/>
<organism evidence="2">
    <name type="scientific">Guillardia theta (strain CCMP2712)</name>
    <name type="common">Cryptophyte</name>
    <dbReference type="NCBI Taxonomy" id="905079"/>
    <lineage>
        <taxon>Eukaryota</taxon>
        <taxon>Cryptophyceae</taxon>
        <taxon>Pyrenomonadales</taxon>
        <taxon>Geminigeraceae</taxon>
        <taxon>Guillardia</taxon>
    </lineage>
</organism>
<evidence type="ECO:0008006" key="5">
    <source>
        <dbReference type="Google" id="ProtNLM"/>
    </source>
</evidence>
<dbReference type="Pfam" id="PF00612">
    <property type="entry name" value="IQ"/>
    <property type="match status" value="3"/>
</dbReference>
<proteinExistence type="predicted"/>
<keyword evidence="4" id="KW-1185">Reference proteome</keyword>
<evidence type="ECO:0000313" key="2">
    <source>
        <dbReference type="EMBL" id="EKX52331.1"/>
    </source>
</evidence>
<gene>
    <name evidence="2" type="ORF">GUITHDRAFT_161370</name>
</gene>
<accession>L1JUV4</accession>
<evidence type="ECO:0000256" key="1">
    <source>
        <dbReference type="SAM" id="MobiDB-lite"/>
    </source>
</evidence>
<dbReference type="Proteomes" id="UP000011087">
    <property type="component" value="Unassembled WGS sequence"/>
</dbReference>
<dbReference type="InterPro" id="IPR000048">
    <property type="entry name" value="IQ_motif_EF-hand-BS"/>
</dbReference>
<evidence type="ECO:0000313" key="4">
    <source>
        <dbReference type="Proteomes" id="UP000011087"/>
    </source>
</evidence>
<dbReference type="STRING" id="905079.L1JUV4"/>
<feature type="region of interest" description="Disordered" evidence="1">
    <location>
        <begin position="798"/>
        <end position="831"/>
    </location>
</feature>
<dbReference type="OrthoDB" id="10514827at2759"/>
<dbReference type="EnsemblProtists" id="EKX52331">
    <property type="protein sequence ID" value="EKX52331"/>
    <property type="gene ID" value="GUITHDRAFT_161370"/>
</dbReference>
<dbReference type="RefSeq" id="XP_005839311.1">
    <property type="nucleotide sequence ID" value="XM_005839254.1"/>
</dbReference>